<reference evidence="2" key="1">
    <citation type="journal article" date="2021" name="Sci. Adv.">
        <title>The American lobster genome reveals insights on longevity, neural, and immune adaptations.</title>
        <authorList>
            <person name="Polinski J.M."/>
            <person name="Zimin A.V."/>
            <person name="Clark K.F."/>
            <person name="Kohn A.B."/>
            <person name="Sadowski N."/>
            <person name="Timp W."/>
            <person name="Ptitsyn A."/>
            <person name="Khanna P."/>
            <person name="Romanova D.Y."/>
            <person name="Williams P."/>
            <person name="Greenwood S.J."/>
            <person name="Moroz L.L."/>
            <person name="Walt D.R."/>
            <person name="Bodnar A.G."/>
        </authorList>
    </citation>
    <scope>NUCLEOTIDE SEQUENCE</scope>
    <source>
        <strain evidence="2">GMGI-L3</strain>
    </source>
</reference>
<dbReference type="Pfam" id="PF14529">
    <property type="entry name" value="Exo_endo_phos_2"/>
    <property type="match status" value="1"/>
</dbReference>
<dbReference type="Proteomes" id="UP000747542">
    <property type="component" value="Unassembled WGS sequence"/>
</dbReference>
<evidence type="ECO:0000313" key="2">
    <source>
        <dbReference type="EMBL" id="KAG7174159.1"/>
    </source>
</evidence>
<sequence>MELANLEELQLLLSNFAPICICLHDTALGAYDHPLPEVIRLFTLFNFPIHLQRTYTMCSIYLPPSTPIAREDLVSLIRQLPFPSLILGDFNGRHTLWGDTIVNPRGDLIASIIEEMDLGIFNTGDNTHYHVQTNTTTVIDLSLCSADSLMDFEWRVTDNLKGSDHYPILLSSSEVFPTPRVPCWRLDKVDWELYKKLVKVDRSIEESPSVDEAVDYIATLLGWNNDGSSVVAPQEVTEIFHSEFAGVSSMVARFSEFKWVSRVEESQTLYFGVGRDETYNIMFSMKEMRTALSLTGDTSP</sequence>
<keyword evidence="2" id="KW-0548">Nucleotidyltransferase</keyword>
<keyword evidence="2" id="KW-0808">Transferase</keyword>
<dbReference type="EMBL" id="JAHLQT010007678">
    <property type="protein sequence ID" value="KAG7174159.1"/>
    <property type="molecule type" value="Genomic_DNA"/>
</dbReference>
<evidence type="ECO:0000313" key="3">
    <source>
        <dbReference type="Proteomes" id="UP000747542"/>
    </source>
</evidence>
<name>A0A8J5N6U5_HOMAM</name>
<feature type="domain" description="Endonuclease/exonuclease/phosphatase" evidence="1">
    <location>
        <begin position="56"/>
        <end position="168"/>
    </location>
</feature>
<accession>A0A8J5N6U5</accession>
<keyword evidence="2" id="KW-0695">RNA-directed DNA polymerase</keyword>
<feature type="non-terminal residue" evidence="2">
    <location>
        <position position="1"/>
    </location>
</feature>
<dbReference type="GO" id="GO:0003964">
    <property type="term" value="F:RNA-directed DNA polymerase activity"/>
    <property type="evidence" value="ECO:0007669"/>
    <property type="project" value="UniProtKB-KW"/>
</dbReference>
<gene>
    <name evidence="2" type="primary">RTase-L1</name>
    <name evidence="2" type="ORF">Hamer_G003049</name>
</gene>
<dbReference type="Gene3D" id="3.60.10.10">
    <property type="entry name" value="Endonuclease/exonuclease/phosphatase"/>
    <property type="match status" value="1"/>
</dbReference>
<dbReference type="SUPFAM" id="SSF56219">
    <property type="entry name" value="DNase I-like"/>
    <property type="match status" value="1"/>
</dbReference>
<proteinExistence type="predicted"/>
<dbReference type="InterPro" id="IPR036691">
    <property type="entry name" value="Endo/exonu/phosph_ase_sf"/>
</dbReference>
<organism evidence="2 3">
    <name type="scientific">Homarus americanus</name>
    <name type="common">American lobster</name>
    <dbReference type="NCBI Taxonomy" id="6706"/>
    <lineage>
        <taxon>Eukaryota</taxon>
        <taxon>Metazoa</taxon>
        <taxon>Ecdysozoa</taxon>
        <taxon>Arthropoda</taxon>
        <taxon>Crustacea</taxon>
        <taxon>Multicrustacea</taxon>
        <taxon>Malacostraca</taxon>
        <taxon>Eumalacostraca</taxon>
        <taxon>Eucarida</taxon>
        <taxon>Decapoda</taxon>
        <taxon>Pleocyemata</taxon>
        <taxon>Astacidea</taxon>
        <taxon>Nephropoidea</taxon>
        <taxon>Nephropidae</taxon>
        <taxon>Homarus</taxon>
    </lineage>
</organism>
<dbReference type="AlphaFoldDB" id="A0A8J5N6U5"/>
<dbReference type="InterPro" id="IPR005135">
    <property type="entry name" value="Endo/exonuclease/phosphatase"/>
</dbReference>
<evidence type="ECO:0000259" key="1">
    <source>
        <dbReference type="Pfam" id="PF14529"/>
    </source>
</evidence>
<comment type="caution">
    <text evidence="2">The sequence shown here is derived from an EMBL/GenBank/DDBJ whole genome shotgun (WGS) entry which is preliminary data.</text>
</comment>
<keyword evidence="3" id="KW-1185">Reference proteome</keyword>
<protein>
    <submittedName>
        <fullName evidence="2">RNA-directed DNA polymerase from transposon BS-like 1</fullName>
    </submittedName>
</protein>
<dbReference type="PANTHER" id="PTHR33273:SF4">
    <property type="entry name" value="ENDONUCLEASE_EXONUCLEASE_PHOSPHATASE DOMAIN-CONTAINING PROTEIN"/>
    <property type="match status" value="1"/>
</dbReference>
<dbReference type="PANTHER" id="PTHR33273">
    <property type="entry name" value="DOMAIN-CONTAINING PROTEIN, PUTATIVE-RELATED"/>
    <property type="match status" value="1"/>
</dbReference>